<evidence type="ECO:0000313" key="2">
    <source>
        <dbReference type="Proteomes" id="UP000831804"/>
    </source>
</evidence>
<evidence type="ECO:0000313" key="1">
    <source>
        <dbReference type="EMBL" id="QDL57062.1"/>
    </source>
</evidence>
<sequence length="463" mass="54084">MTPTCALRLAIKRRDYARVATLALESRANRLFLLSYQDLDFWRCVSRNCYNNDRFLTVFGDKVDWDEVSANPLTIITAKTFASKLNWARVSRQKFLRQRFIYELGDRLDLRVVSANYNNLSLAVQQKFAAHLDWERIVVSHSMLREWFERPICDHINFDTVSKHKHLSKWHINTPHCINRINLKVYMNNVNKISDALIVYCLREGRVQELKTASAAVPWTDHMHVFDEYPGLVDTLRIDWATVPEWNAACAPPAYYFRHNMPDAFERQFVDSTYWEKFIDYASSTTNAASAAFALMLFDNFKLRLDWGQLQVSDRFVNLAALHRTHGPLVTLDEAHRDDDKVWRAYGRFVNGKDATANCEHLIPMGMNVRDAYYKMALVQACVSQREHDEARTCEQRFALNGGEDALLNWNLLSATQQICPFNLRHLQNANSQTYKRDNPHYVQDVYEKMVAAQMNIDEFFQR</sequence>
<accession>A0AAE6H309</accession>
<dbReference type="Proteomes" id="UP000831804">
    <property type="component" value="Segment"/>
</dbReference>
<keyword evidence="2" id="KW-1185">Reference proteome</keyword>
<proteinExistence type="predicted"/>
<protein>
    <submittedName>
        <fullName evidence="1">Uncharacterized protein</fullName>
    </submittedName>
</protein>
<organism evidence="1 2">
    <name type="scientific">Dione juno nucleopolyhedrovirus</name>
    <dbReference type="NCBI Taxonomy" id="2594175"/>
    <lineage>
        <taxon>Viruses</taxon>
        <taxon>Viruses incertae sedis</taxon>
        <taxon>Naldaviricetes</taxon>
        <taxon>Lefavirales</taxon>
        <taxon>Baculoviridae</taxon>
        <taxon>Alphabaculovirus</taxon>
        <taxon>Alphabaculovirus dijunonis</taxon>
    </lineage>
</organism>
<gene>
    <name evidence="1" type="ORF">DijuNPV-ORF-123</name>
</gene>
<reference evidence="1" key="1">
    <citation type="journal article" date="2019" name="Viruses">
        <title>A Nymphalid-Infecting Group I Alphabaculovirus Isolated from the Major Passion Fruit Caterpillar Pest Dione juno juno (Lepidoptera: Nymphalidae).</title>
        <authorList>
            <person name="Ribeiro B.M."/>
            <person name="Dos Santos E.R."/>
            <person name="Trentin L.B."/>
            <person name="da Silva L.A."/>
            <person name="de Melo F.L."/>
            <person name="Kitajima E.W."/>
            <person name="Ardisson-Araujo D.M.P."/>
        </authorList>
    </citation>
    <scope>NUCLEOTIDE SEQUENCE</scope>
    <source>
        <strain evidence="1">Araguari-MG</strain>
    </source>
</reference>
<name>A0AAE6H309_9ABAC</name>
<dbReference type="EMBL" id="MK558262">
    <property type="protein sequence ID" value="QDL57062.1"/>
    <property type="molecule type" value="Genomic_DNA"/>
</dbReference>